<evidence type="ECO:0000256" key="3">
    <source>
        <dbReference type="ARBA" id="ARBA00007164"/>
    </source>
</evidence>
<evidence type="ECO:0000256" key="13">
    <source>
        <dbReference type="RuleBase" id="RU004016"/>
    </source>
</evidence>
<protein>
    <recommendedName>
        <fullName evidence="4">serine-type D-Ala-D-Ala carboxypeptidase</fullName>
        <ecNumber evidence="4">3.4.16.4</ecNumber>
    </recommendedName>
</protein>
<dbReference type="Pfam" id="PF00768">
    <property type="entry name" value="Peptidase_S11"/>
    <property type="match status" value="1"/>
</dbReference>
<dbReference type="InterPro" id="IPR015956">
    <property type="entry name" value="Peniciliin-bd_prot_C_sf"/>
</dbReference>
<keyword evidence="6" id="KW-0645">Protease</keyword>
<keyword evidence="11" id="KW-0961">Cell wall biogenesis/degradation</keyword>
<dbReference type="SUPFAM" id="SSF56601">
    <property type="entry name" value="beta-lactamase/transpeptidase-like"/>
    <property type="match status" value="1"/>
</dbReference>
<dbReference type="Proteomes" id="UP001556098">
    <property type="component" value="Unassembled WGS sequence"/>
</dbReference>
<dbReference type="Pfam" id="PF07943">
    <property type="entry name" value="PBP5_C"/>
    <property type="match status" value="1"/>
</dbReference>
<keyword evidence="8 16" id="KW-0378">Hydrolase</keyword>
<organism evidence="16 17">
    <name type="scientific">Sulfitobacter sediminis</name>
    <dbReference type="NCBI Taxonomy" id="3234186"/>
    <lineage>
        <taxon>Bacteria</taxon>
        <taxon>Pseudomonadati</taxon>
        <taxon>Pseudomonadota</taxon>
        <taxon>Alphaproteobacteria</taxon>
        <taxon>Rhodobacterales</taxon>
        <taxon>Roseobacteraceae</taxon>
        <taxon>Sulfitobacter</taxon>
    </lineage>
</organism>
<dbReference type="Gene3D" id="2.60.410.10">
    <property type="entry name" value="D-Ala-D-Ala carboxypeptidase, C-terminal domain"/>
    <property type="match status" value="1"/>
</dbReference>
<dbReference type="EC" id="3.4.16.4" evidence="4"/>
<evidence type="ECO:0000256" key="8">
    <source>
        <dbReference type="ARBA" id="ARBA00022801"/>
    </source>
</evidence>
<dbReference type="InterPro" id="IPR018044">
    <property type="entry name" value="Peptidase_S11"/>
</dbReference>
<evidence type="ECO:0000256" key="4">
    <source>
        <dbReference type="ARBA" id="ARBA00012448"/>
    </source>
</evidence>
<evidence type="ECO:0000256" key="10">
    <source>
        <dbReference type="ARBA" id="ARBA00022984"/>
    </source>
</evidence>
<dbReference type="SUPFAM" id="SSF69189">
    <property type="entry name" value="Penicillin-binding protein associated domain"/>
    <property type="match status" value="1"/>
</dbReference>
<sequence length="383" mass="41139">MIRLLAASLALILSTLAAAAFETKATAAYVLDQTTGTVLLAKNADEPLPPASMSKLMTLYMAFEAISTGRLELDQELPVSAEAASYGGSTMFLQEGERVSVEDLLRGIIVLSGNDACVVLAEALSGTEARFSRDMTMRAQQMGMTNSTFMNSNGWPKPGHRMSMRDLGLLANRLITDFPQFYPMFAETEFLFDENESANRFNRNPLLTLDIGADGLKTGHTQEAGFGLVGSAKQGNRRVIFVISGLDSAADRARESESIVNWAFRQFSEQTLGTAGTQLAEAPVSMGMQRSVGLELAEDLNVLVPISANRGIEGEIVFSGPFRAPVTKGDQLAELILTRDDLPEVRVPLVAAETVEPGGFMVKLTAAAMHLLARLNAGPQNAS</sequence>
<keyword evidence="9" id="KW-0133">Cell shape</keyword>
<dbReference type="GO" id="GO:0004180">
    <property type="term" value="F:carboxypeptidase activity"/>
    <property type="evidence" value="ECO:0007669"/>
    <property type="project" value="UniProtKB-KW"/>
</dbReference>
<evidence type="ECO:0000256" key="5">
    <source>
        <dbReference type="ARBA" id="ARBA00022645"/>
    </source>
</evidence>
<reference evidence="16 17" key="1">
    <citation type="submission" date="2024-07" db="EMBL/GenBank/DDBJ databases">
        <title>Marimonas sp.nov., isolated from tidal-flat sediment.</title>
        <authorList>
            <person name="Jayan J.N."/>
            <person name="Lee S.S."/>
        </authorList>
    </citation>
    <scope>NUCLEOTIDE SEQUENCE [LARGE SCALE GENOMIC DNA]</scope>
    <source>
        <strain evidence="16 17">MJW-29</strain>
    </source>
</reference>
<dbReference type="InterPro" id="IPR012907">
    <property type="entry name" value="Peptidase_S11_C"/>
</dbReference>
<evidence type="ECO:0000256" key="7">
    <source>
        <dbReference type="ARBA" id="ARBA00022729"/>
    </source>
</evidence>
<feature type="signal peptide" evidence="14">
    <location>
        <begin position="1"/>
        <end position="19"/>
    </location>
</feature>
<keyword evidence="10" id="KW-0573">Peptidoglycan synthesis</keyword>
<dbReference type="PRINTS" id="PR00725">
    <property type="entry name" value="DADACBPTASE1"/>
</dbReference>
<evidence type="ECO:0000256" key="11">
    <source>
        <dbReference type="ARBA" id="ARBA00023316"/>
    </source>
</evidence>
<feature type="domain" description="Peptidase S11 D-Ala-D-Ala carboxypeptidase A C-terminal" evidence="15">
    <location>
        <begin position="267"/>
        <end position="357"/>
    </location>
</feature>
<evidence type="ECO:0000256" key="1">
    <source>
        <dbReference type="ARBA" id="ARBA00003217"/>
    </source>
</evidence>
<dbReference type="Gene3D" id="3.40.710.10">
    <property type="entry name" value="DD-peptidase/beta-lactamase superfamily"/>
    <property type="match status" value="1"/>
</dbReference>
<accession>A0ABV3RSR1</accession>
<comment type="function">
    <text evidence="1">Removes C-terminal D-alanyl residues from sugar-peptide cell wall precursors.</text>
</comment>
<evidence type="ECO:0000313" key="16">
    <source>
        <dbReference type="EMBL" id="MEW9921990.1"/>
    </source>
</evidence>
<evidence type="ECO:0000256" key="6">
    <source>
        <dbReference type="ARBA" id="ARBA00022670"/>
    </source>
</evidence>
<keyword evidence="5 16" id="KW-0121">Carboxypeptidase</keyword>
<feature type="chain" id="PRO_5046593553" description="serine-type D-Ala-D-Ala carboxypeptidase" evidence="14">
    <location>
        <begin position="20"/>
        <end position="383"/>
    </location>
</feature>
<keyword evidence="7 14" id="KW-0732">Signal</keyword>
<comment type="pathway">
    <text evidence="2">Cell wall biogenesis; peptidoglycan biosynthesis.</text>
</comment>
<dbReference type="InterPro" id="IPR037167">
    <property type="entry name" value="Peptidase_S11_C_sf"/>
</dbReference>
<proteinExistence type="inferred from homology"/>
<evidence type="ECO:0000259" key="15">
    <source>
        <dbReference type="SMART" id="SM00936"/>
    </source>
</evidence>
<comment type="caution">
    <text evidence="16">The sequence shown here is derived from an EMBL/GenBank/DDBJ whole genome shotgun (WGS) entry which is preliminary data.</text>
</comment>
<dbReference type="InterPro" id="IPR012338">
    <property type="entry name" value="Beta-lactam/transpept-like"/>
</dbReference>
<evidence type="ECO:0000256" key="9">
    <source>
        <dbReference type="ARBA" id="ARBA00022960"/>
    </source>
</evidence>
<comment type="similarity">
    <text evidence="3 13">Belongs to the peptidase S11 family.</text>
</comment>
<evidence type="ECO:0000313" key="17">
    <source>
        <dbReference type="Proteomes" id="UP001556098"/>
    </source>
</evidence>
<evidence type="ECO:0000256" key="14">
    <source>
        <dbReference type="SAM" id="SignalP"/>
    </source>
</evidence>
<evidence type="ECO:0000256" key="12">
    <source>
        <dbReference type="ARBA" id="ARBA00034000"/>
    </source>
</evidence>
<dbReference type="RefSeq" id="WP_367879689.1">
    <property type="nucleotide sequence ID" value="NZ_JBFNXX010000027.1"/>
</dbReference>
<comment type="catalytic activity">
    <reaction evidence="12">
        <text>Preferential cleavage: (Ac)2-L-Lys-D-Ala-|-D-Ala. Also transpeptidation of peptidyl-alanyl moieties that are N-acyl substituents of D-alanine.</text>
        <dbReference type="EC" id="3.4.16.4"/>
    </reaction>
</comment>
<dbReference type="InterPro" id="IPR001967">
    <property type="entry name" value="Peptidase_S11_N"/>
</dbReference>
<dbReference type="PANTHER" id="PTHR21581:SF6">
    <property type="entry name" value="TRAFFICKING PROTEIN PARTICLE COMPLEX SUBUNIT 12"/>
    <property type="match status" value="1"/>
</dbReference>
<keyword evidence="17" id="KW-1185">Reference proteome</keyword>
<gene>
    <name evidence="16" type="ORF">AB2B41_20485</name>
</gene>
<name>A0ABV3RSR1_9RHOB</name>
<evidence type="ECO:0000256" key="2">
    <source>
        <dbReference type="ARBA" id="ARBA00004752"/>
    </source>
</evidence>
<dbReference type="SMART" id="SM00936">
    <property type="entry name" value="PBP5_C"/>
    <property type="match status" value="1"/>
</dbReference>
<dbReference type="PANTHER" id="PTHR21581">
    <property type="entry name" value="D-ALANYL-D-ALANINE CARBOXYPEPTIDASE"/>
    <property type="match status" value="1"/>
</dbReference>
<dbReference type="EMBL" id="JBFNXX010000027">
    <property type="protein sequence ID" value="MEW9921990.1"/>
    <property type="molecule type" value="Genomic_DNA"/>
</dbReference>